<accession>A0A2P5BLQ8</accession>
<name>A0A2P5BLQ8_PARAD</name>
<dbReference type="AlphaFoldDB" id="A0A2P5BLQ8"/>
<keyword evidence="2" id="KW-1185">Reference proteome</keyword>
<sequence>MQVRSSPFFFFTTTGLETQHEYMHSMIRSFSSSISTSLLIALFFSGANLRGLCLTGGKLWSAFNRWQACDGSIPGISSWDYPKTSSFCLRNPNSSLFSSSGSRAPIWTTFPSSASFKGTATSSSIVDSGPMDSSSIRFMYASRQSFDCYLSPVEVLVFASGPLRVIEKYF</sequence>
<evidence type="ECO:0000313" key="2">
    <source>
        <dbReference type="Proteomes" id="UP000237105"/>
    </source>
</evidence>
<feature type="non-terminal residue" evidence="1">
    <location>
        <position position="170"/>
    </location>
</feature>
<organism evidence="1 2">
    <name type="scientific">Parasponia andersonii</name>
    <name type="common">Sponia andersonii</name>
    <dbReference type="NCBI Taxonomy" id="3476"/>
    <lineage>
        <taxon>Eukaryota</taxon>
        <taxon>Viridiplantae</taxon>
        <taxon>Streptophyta</taxon>
        <taxon>Embryophyta</taxon>
        <taxon>Tracheophyta</taxon>
        <taxon>Spermatophyta</taxon>
        <taxon>Magnoliopsida</taxon>
        <taxon>eudicotyledons</taxon>
        <taxon>Gunneridae</taxon>
        <taxon>Pentapetalae</taxon>
        <taxon>rosids</taxon>
        <taxon>fabids</taxon>
        <taxon>Rosales</taxon>
        <taxon>Cannabaceae</taxon>
        <taxon>Parasponia</taxon>
    </lineage>
</organism>
<evidence type="ECO:0000313" key="1">
    <source>
        <dbReference type="EMBL" id="PON49694.1"/>
    </source>
</evidence>
<comment type="caution">
    <text evidence="1">The sequence shown here is derived from an EMBL/GenBank/DDBJ whole genome shotgun (WGS) entry which is preliminary data.</text>
</comment>
<dbReference type="Proteomes" id="UP000237105">
    <property type="component" value="Unassembled WGS sequence"/>
</dbReference>
<reference evidence="2" key="1">
    <citation type="submission" date="2016-06" db="EMBL/GenBank/DDBJ databases">
        <title>Parallel loss of symbiosis genes in relatives of nitrogen-fixing non-legume Parasponia.</title>
        <authorList>
            <person name="Van Velzen R."/>
            <person name="Holmer R."/>
            <person name="Bu F."/>
            <person name="Rutten L."/>
            <person name="Van Zeijl A."/>
            <person name="Liu W."/>
            <person name="Santuari L."/>
            <person name="Cao Q."/>
            <person name="Sharma T."/>
            <person name="Shen D."/>
            <person name="Roswanjaya Y."/>
            <person name="Wardhani T."/>
            <person name="Kalhor M.S."/>
            <person name="Jansen J."/>
            <person name="Van den Hoogen J."/>
            <person name="Gungor B."/>
            <person name="Hartog M."/>
            <person name="Hontelez J."/>
            <person name="Verver J."/>
            <person name="Yang W.-C."/>
            <person name="Schijlen E."/>
            <person name="Repin R."/>
            <person name="Schilthuizen M."/>
            <person name="Schranz E."/>
            <person name="Heidstra R."/>
            <person name="Miyata K."/>
            <person name="Fedorova E."/>
            <person name="Kohlen W."/>
            <person name="Bisseling T."/>
            <person name="Smit S."/>
            <person name="Geurts R."/>
        </authorList>
    </citation>
    <scope>NUCLEOTIDE SEQUENCE [LARGE SCALE GENOMIC DNA]</scope>
    <source>
        <strain evidence="2">cv. WU1-14</strain>
    </source>
</reference>
<dbReference type="EMBL" id="JXTB01000256">
    <property type="protein sequence ID" value="PON49694.1"/>
    <property type="molecule type" value="Genomic_DNA"/>
</dbReference>
<gene>
    <name evidence="1" type="ORF">PanWU01x14_228580</name>
</gene>
<proteinExistence type="predicted"/>
<protein>
    <submittedName>
        <fullName evidence="1">Uncharacterized protein</fullName>
    </submittedName>
</protein>